<dbReference type="InterPro" id="IPR000960">
    <property type="entry name" value="Flavin_mOase"/>
</dbReference>
<dbReference type="GO" id="GO:0050660">
    <property type="term" value="F:flavin adenine dinucleotide binding"/>
    <property type="evidence" value="ECO:0007669"/>
    <property type="project" value="InterPro"/>
</dbReference>
<dbReference type="PANTHER" id="PTHR23023">
    <property type="entry name" value="DIMETHYLANILINE MONOOXYGENASE"/>
    <property type="match status" value="1"/>
</dbReference>
<dbReference type="GO" id="GO:0050661">
    <property type="term" value="F:NADP binding"/>
    <property type="evidence" value="ECO:0007669"/>
    <property type="project" value="InterPro"/>
</dbReference>
<dbReference type="InterPro" id="IPR036188">
    <property type="entry name" value="FAD/NAD-bd_sf"/>
</dbReference>
<evidence type="ECO:0000256" key="1">
    <source>
        <dbReference type="ARBA" id="ARBA00001974"/>
    </source>
</evidence>
<organism evidence="13 14">
    <name type="scientific">SAR86 cluster bacterium</name>
    <dbReference type="NCBI Taxonomy" id="2030880"/>
    <lineage>
        <taxon>Bacteria</taxon>
        <taxon>Pseudomonadati</taxon>
        <taxon>Pseudomonadota</taxon>
        <taxon>Gammaproteobacteria</taxon>
        <taxon>SAR86 cluster</taxon>
    </lineage>
</organism>
<dbReference type="SUPFAM" id="SSF51905">
    <property type="entry name" value="FAD/NAD(P)-binding domain"/>
    <property type="match status" value="2"/>
</dbReference>
<accession>A0A520N110</accession>
<dbReference type="Proteomes" id="UP000315825">
    <property type="component" value="Unassembled WGS sequence"/>
</dbReference>
<keyword evidence="5" id="KW-0812">Transmembrane</keyword>
<evidence type="ECO:0000256" key="10">
    <source>
        <dbReference type="ARBA" id="ARBA00023002"/>
    </source>
</evidence>
<dbReference type="InterPro" id="IPR020946">
    <property type="entry name" value="Flavin_mOase-like"/>
</dbReference>
<dbReference type="PRINTS" id="PR00370">
    <property type="entry name" value="FMOXYGENASE"/>
</dbReference>
<dbReference type="FunFam" id="3.50.50.60:FF:000159">
    <property type="entry name" value="Dimethylaniline monooxygenase [N-oxide-forming]"/>
    <property type="match status" value="1"/>
</dbReference>
<dbReference type="Gene3D" id="3.50.50.60">
    <property type="entry name" value="FAD/NAD(P)-binding domain"/>
    <property type="match status" value="1"/>
</dbReference>
<keyword evidence="7" id="KW-0274">FAD</keyword>
<reference evidence="13 14" key="1">
    <citation type="submission" date="2019-02" db="EMBL/GenBank/DDBJ databases">
        <title>Prokaryotic population dynamics and viral predation in marine succession experiment using metagenomics: the confinement effect.</title>
        <authorList>
            <person name="Haro-Moreno J.M."/>
            <person name="Rodriguez-Valera F."/>
            <person name="Lopez-Perez M."/>
        </authorList>
    </citation>
    <scope>NUCLEOTIDE SEQUENCE [LARGE SCALE GENOMIC DNA]</scope>
    <source>
        <strain evidence="13">MED-G159</strain>
    </source>
</reference>
<evidence type="ECO:0000256" key="8">
    <source>
        <dbReference type="ARBA" id="ARBA00022857"/>
    </source>
</evidence>
<keyword evidence="12" id="KW-0472">Membrane</keyword>
<dbReference type="EMBL" id="SHBE01000001">
    <property type="protein sequence ID" value="RZO27167.1"/>
    <property type="molecule type" value="Genomic_DNA"/>
</dbReference>
<evidence type="ECO:0000256" key="4">
    <source>
        <dbReference type="ARBA" id="ARBA00022630"/>
    </source>
</evidence>
<keyword evidence="11 13" id="KW-0503">Monooxygenase</keyword>
<keyword evidence="10" id="KW-0560">Oxidoreductase</keyword>
<evidence type="ECO:0000313" key="13">
    <source>
        <dbReference type="EMBL" id="RZO27167.1"/>
    </source>
</evidence>
<dbReference type="Pfam" id="PF00743">
    <property type="entry name" value="FMO-like"/>
    <property type="match status" value="1"/>
</dbReference>
<evidence type="ECO:0000256" key="12">
    <source>
        <dbReference type="ARBA" id="ARBA00023136"/>
    </source>
</evidence>
<dbReference type="AlphaFoldDB" id="A0A520N110"/>
<gene>
    <name evidence="13" type="ORF">EVA92_00040</name>
</gene>
<evidence type="ECO:0000256" key="3">
    <source>
        <dbReference type="ARBA" id="ARBA00009183"/>
    </source>
</evidence>
<comment type="subcellular location">
    <subcellularLocation>
        <location evidence="2">Endoplasmic reticulum membrane</location>
        <topology evidence="2">Single-pass membrane protein</topology>
    </subcellularLocation>
</comment>
<evidence type="ECO:0000313" key="14">
    <source>
        <dbReference type="Proteomes" id="UP000315825"/>
    </source>
</evidence>
<evidence type="ECO:0000256" key="7">
    <source>
        <dbReference type="ARBA" id="ARBA00022827"/>
    </source>
</evidence>
<evidence type="ECO:0000256" key="11">
    <source>
        <dbReference type="ARBA" id="ARBA00023033"/>
    </source>
</evidence>
<comment type="cofactor">
    <cofactor evidence="1">
        <name>FAD</name>
        <dbReference type="ChEBI" id="CHEBI:57692"/>
    </cofactor>
</comment>
<keyword evidence="6" id="KW-0256">Endoplasmic reticulum</keyword>
<evidence type="ECO:0000256" key="5">
    <source>
        <dbReference type="ARBA" id="ARBA00022692"/>
    </source>
</evidence>
<evidence type="ECO:0000256" key="9">
    <source>
        <dbReference type="ARBA" id="ARBA00022989"/>
    </source>
</evidence>
<sequence length="430" mass="49142">MKNIAIIGAGPSGIAAIKNISEKGFSVTCFERCAGVGGNWRFNDPSGHSSVFETTHIISSKFTSHYEDFPFPSGTPDYPSHQQLLKYFNDYADNFDIKKYINFGTEVTKCSYCEDGSWEIEWRSINSNETRKTKFDALVVCNGHHHIPRYPDYPGKFTGEYLHSHDYKSAAPFKDKDVLVIGGGNSACEVAVETSRVSKSTSISWRRGYHLIPKFLFGYTSDIFAKKSRWLPKFIRLPFQKFMLEMVQGKNEDIGLPKVNNHVLATHPTVNSDLYNSVRHGKVKPYGDILKFDGRKVYFKDGTNREFDVVIACTGFKISHKFFDKDLIDFESGPVKLLHKMIPSHLKNLYFIGLFQPLGCIWPGAELQSKLAAKHLSGEWKPSDEINKLIERELQNLDVKQIDTPRHTITVDDFSFRKRLKQELRQSMRV</sequence>
<dbReference type="PIRSF" id="PIRSF000332">
    <property type="entry name" value="FMO"/>
    <property type="match status" value="1"/>
</dbReference>
<protein>
    <submittedName>
        <fullName evidence="13">Monooxygenase</fullName>
    </submittedName>
</protein>
<name>A0A520N110_9GAMM</name>
<evidence type="ECO:0000256" key="6">
    <source>
        <dbReference type="ARBA" id="ARBA00022824"/>
    </source>
</evidence>
<comment type="similarity">
    <text evidence="3">Belongs to the FMO family.</text>
</comment>
<keyword evidence="4" id="KW-0285">Flavoprotein</keyword>
<evidence type="ECO:0000256" key="2">
    <source>
        <dbReference type="ARBA" id="ARBA00004389"/>
    </source>
</evidence>
<proteinExistence type="inferred from homology"/>
<comment type="caution">
    <text evidence="13">The sequence shown here is derived from an EMBL/GenBank/DDBJ whole genome shotgun (WGS) entry which is preliminary data.</text>
</comment>
<dbReference type="GO" id="GO:0004499">
    <property type="term" value="F:N,N-dimethylaniline monooxygenase activity"/>
    <property type="evidence" value="ECO:0007669"/>
    <property type="project" value="InterPro"/>
</dbReference>
<dbReference type="InterPro" id="IPR050346">
    <property type="entry name" value="FMO-like"/>
</dbReference>
<keyword evidence="9" id="KW-1133">Transmembrane helix</keyword>
<keyword evidence="8" id="KW-0521">NADP</keyword>